<reference evidence="11 12" key="1">
    <citation type="submission" date="2024-10" db="EMBL/GenBank/DDBJ databases">
        <title>Updated reference genomes for cyclostephanoid diatoms.</title>
        <authorList>
            <person name="Roberts W.R."/>
            <person name="Alverson A.J."/>
        </authorList>
    </citation>
    <scope>NUCLEOTIDE SEQUENCE [LARGE SCALE GENOMIC DNA]</scope>
    <source>
        <strain evidence="11 12">AJA232-27</strain>
    </source>
</reference>
<evidence type="ECO:0000256" key="6">
    <source>
        <dbReference type="ARBA" id="ARBA00022679"/>
    </source>
</evidence>
<evidence type="ECO:0000256" key="5">
    <source>
        <dbReference type="ARBA" id="ARBA00022576"/>
    </source>
</evidence>
<dbReference type="Gene3D" id="3.60.20.10">
    <property type="entry name" value="Glutamine Phosphoribosylpyrophosphate, subunit 1, domain 1"/>
    <property type="match status" value="1"/>
</dbReference>
<dbReference type="FunFam" id="3.60.20.10:FF:000006">
    <property type="entry name" value="Glutamine--fructose-6-phosphate aminotransferase [isomerizing]"/>
    <property type="match status" value="1"/>
</dbReference>
<dbReference type="PROSITE" id="PS51278">
    <property type="entry name" value="GATASE_TYPE_2"/>
    <property type="match status" value="1"/>
</dbReference>
<dbReference type="PANTHER" id="PTHR10937:SF0">
    <property type="entry name" value="GLUTAMINE--FRUCTOSE-6-PHOSPHATE TRANSAMINASE (ISOMERIZING)"/>
    <property type="match status" value="1"/>
</dbReference>
<dbReference type="SUPFAM" id="SSF53697">
    <property type="entry name" value="SIS domain"/>
    <property type="match status" value="1"/>
</dbReference>
<evidence type="ECO:0000313" key="11">
    <source>
        <dbReference type="EMBL" id="KAL3760726.1"/>
    </source>
</evidence>
<evidence type="ECO:0000256" key="7">
    <source>
        <dbReference type="ARBA" id="ARBA00022737"/>
    </source>
</evidence>
<evidence type="ECO:0000259" key="10">
    <source>
        <dbReference type="PROSITE" id="PS51464"/>
    </source>
</evidence>
<feature type="domain" description="Glutamine amidotransferase type-2" evidence="9">
    <location>
        <begin position="86"/>
        <end position="314"/>
    </location>
</feature>
<dbReference type="InterPro" id="IPR029055">
    <property type="entry name" value="Ntn_hydrolases_N"/>
</dbReference>
<feature type="domain" description="SIS" evidence="10">
    <location>
        <begin position="367"/>
        <end position="510"/>
    </location>
</feature>
<dbReference type="FunFam" id="3.40.50.10490:FF:000022">
    <property type="entry name" value="Glutamine--fructose-6-phosphate aminotransferase [isomerizing]"/>
    <property type="match status" value="1"/>
</dbReference>
<dbReference type="EMBL" id="JALLBG020000172">
    <property type="protein sequence ID" value="KAL3760726.1"/>
    <property type="molecule type" value="Genomic_DNA"/>
</dbReference>
<feature type="domain" description="SIS" evidence="10">
    <location>
        <begin position="548"/>
        <end position="687"/>
    </location>
</feature>
<keyword evidence="12" id="KW-1185">Reference proteome</keyword>
<organism evidence="11 12">
    <name type="scientific">Discostella pseudostelligera</name>
    <dbReference type="NCBI Taxonomy" id="259834"/>
    <lineage>
        <taxon>Eukaryota</taxon>
        <taxon>Sar</taxon>
        <taxon>Stramenopiles</taxon>
        <taxon>Ochrophyta</taxon>
        <taxon>Bacillariophyta</taxon>
        <taxon>Coscinodiscophyceae</taxon>
        <taxon>Thalassiosirophycidae</taxon>
        <taxon>Stephanodiscales</taxon>
        <taxon>Stephanodiscaceae</taxon>
        <taxon>Discostella</taxon>
    </lineage>
</organism>
<evidence type="ECO:0000256" key="4">
    <source>
        <dbReference type="ARBA" id="ARBA00022490"/>
    </source>
</evidence>
<evidence type="ECO:0000256" key="2">
    <source>
        <dbReference type="ARBA" id="ARBA00012916"/>
    </source>
</evidence>
<dbReference type="InterPro" id="IPR005855">
    <property type="entry name" value="GFAT"/>
</dbReference>
<dbReference type="InterPro" id="IPR035466">
    <property type="entry name" value="GlmS/AgaS_SIS"/>
</dbReference>
<comment type="caution">
    <text evidence="11">The sequence shown here is derived from an EMBL/GenBank/DDBJ whole genome shotgun (WGS) entry which is preliminary data.</text>
</comment>
<dbReference type="InterPro" id="IPR035490">
    <property type="entry name" value="GlmS/FrlB_SIS"/>
</dbReference>
<dbReference type="GO" id="GO:0004360">
    <property type="term" value="F:glutamine-fructose-6-phosphate transaminase (isomerizing) activity"/>
    <property type="evidence" value="ECO:0007669"/>
    <property type="project" value="UniProtKB-EC"/>
</dbReference>
<keyword evidence="5" id="KW-0032">Aminotransferase</keyword>
<dbReference type="Gene3D" id="3.40.50.10490">
    <property type="entry name" value="Glucose-6-phosphate isomerase like protein, domain 1"/>
    <property type="match status" value="2"/>
</dbReference>
<dbReference type="CDD" id="cd00714">
    <property type="entry name" value="GFAT"/>
    <property type="match status" value="1"/>
</dbReference>
<evidence type="ECO:0000259" key="9">
    <source>
        <dbReference type="PROSITE" id="PS51278"/>
    </source>
</evidence>
<dbReference type="InterPro" id="IPR046348">
    <property type="entry name" value="SIS_dom_sf"/>
</dbReference>
<keyword evidence="4" id="KW-0963">Cytoplasm</keyword>
<dbReference type="Pfam" id="PF01380">
    <property type="entry name" value="SIS"/>
    <property type="match status" value="2"/>
</dbReference>
<dbReference type="PANTHER" id="PTHR10937">
    <property type="entry name" value="GLUCOSAMINE--FRUCTOSE-6-PHOSPHATE AMINOTRANSFERASE, ISOMERIZING"/>
    <property type="match status" value="1"/>
</dbReference>
<accession>A0ABD3M9L4</accession>
<keyword evidence="6" id="KW-0808">Transferase</keyword>
<dbReference type="NCBIfam" id="NF001484">
    <property type="entry name" value="PRK00331.1"/>
    <property type="match status" value="1"/>
</dbReference>
<dbReference type="InterPro" id="IPR047084">
    <property type="entry name" value="GFAT_N"/>
</dbReference>
<proteinExistence type="predicted"/>
<sequence>MAISSSALRLVASSAAAHSSRRVPQLHRTVATAVGANASSAVGDNDSTTSSPLFLRLSALAVAAATTATVAYNGGDIMGKKNKADCMTIAAVVGKDDFDARNYLLDGLEQIKTRGYDGAGIATMASTGGNMSIVKKSSPNTKLDPIQMVRDSSRSMYGHSIGIGHTRWATHGSITDRNAHPHLDASGKIAVVHNGSIFNKQELRKELKALGYKFDGQTDTEVIAKLIGHYYQGGKVDIRVATEKAMKRCEGAWGIVVMCSDHPEELIVICNGSPLYIGVGDNGTFVASNPSAFKGQSGNFIKLQDREVATITADGRNLDLTKQISAKEEEDESKSPAPYPHWFIKEALGFGGRLYQNKATLGGLEEKHDKLKNIDNLSVVGCGSSFNAAIYGTKLLRHMGVFANVNAMDANSTEDCDFRVPSSNSSKSGLIVISQSGETRELVDVVQSAQRQDVPVVSLVNAVGSTIANLTKCGVYTFAGQENAVASTKSFTTQVVCMALVAMWFRQTKAKEMGLPTSNEQIALGEALMRLPITFGMLMRTQAVCKKAAKKIANKEHCFVLGKGYGEPIAMEGALKLKEVGYLHAEGYSGGALKHGPFAMIEDDTNGKQGATPIIMLVLDDMHAHHMRTACEEVKARGAELIIITDNKKLADGLDDDPIIIPSNGPLTALGAVVPLQMIAYELAMLK</sequence>
<dbReference type="SUPFAM" id="SSF56235">
    <property type="entry name" value="N-terminal nucleophile aminohydrolases (Ntn hydrolases)"/>
    <property type="match status" value="1"/>
</dbReference>
<dbReference type="CDD" id="cd05009">
    <property type="entry name" value="SIS_GlmS_GlmD_2"/>
    <property type="match status" value="1"/>
</dbReference>
<dbReference type="AlphaFoldDB" id="A0ABD3M9L4"/>
<comment type="catalytic activity">
    <reaction evidence="1">
        <text>D-fructose 6-phosphate + L-glutamine = D-glucosamine 6-phosphate + L-glutamate</text>
        <dbReference type="Rhea" id="RHEA:13237"/>
        <dbReference type="ChEBI" id="CHEBI:29985"/>
        <dbReference type="ChEBI" id="CHEBI:58359"/>
        <dbReference type="ChEBI" id="CHEBI:58725"/>
        <dbReference type="ChEBI" id="CHEBI:61527"/>
        <dbReference type="EC" id="2.6.1.16"/>
    </reaction>
</comment>
<keyword evidence="7" id="KW-0677">Repeat</keyword>
<dbReference type="InterPro" id="IPR001347">
    <property type="entry name" value="SIS_dom"/>
</dbReference>
<evidence type="ECO:0000256" key="3">
    <source>
        <dbReference type="ARBA" id="ARBA00016090"/>
    </source>
</evidence>
<dbReference type="Proteomes" id="UP001530293">
    <property type="component" value="Unassembled WGS sequence"/>
</dbReference>
<evidence type="ECO:0000256" key="1">
    <source>
        <dbReference type="ARBA" id="ARBA00001031"/>
    </source>
</evidence>
<dbReference type="Pfam" id="PF13522">
    <property type="entry name" value="GATase_6"/>
    <property type="match status" value="1"/>
</dbReference>
<dbReference type="InterPro" id="IPR017932">
    <property type="entry name" value="GATase_2_dom"/>
</dbReference>
<protein>
    <recommendedName>
        <fullName evidence="3">Glutamine--fructose-6-phosphate aminotransferase [isomerizing]</fullName>
        <ecNumber evidence="2">2.6.1.16</ecNumber>
    </recommendedName>
</protein>
<gene>
    <name evidence="11" type="ORF">ACHAWU_003634</name>
</gene>
<dbReference type="CDD" id="cd05008">
    <property type="entry name" value="SIS_GlmS_GlmD_1"/>
    <property type="match status" value="1"/>
</dbReference>
<dbReference type="NCBIfam" id="TIGR01135">
    <property type="entry name" value="glmS"/>
    <property type="match status" value="1"/>
</dbReference>
<evidence type="ECO:0000313" key="12">
    <source>
        <dbReference type="Proteomes" id="UP001530293"/>
    </source>
</evidence>
<evidence type="ECO:0000256" key="8">
    <source>
        <dbReference type="ARBA" id="ARBA00022962"/>
    </source>
</evidence>
<keyword evidence="8" id="KW-0315">Glutamine amidotransferase</keyword>
<dbReference type="EC" id="2.6.1.16" evidence="2"/>
<dbReference type="PROSITE" id="PS51464">
    <property type="entry name" value="SIS"/>
    <property type="match status" value="2"/>
</dbReference>
<name>A0ABD3M9L4_9STRA</name>